<proteinExistence type="predicted"/>
<reference evidence="2" key="2">
    <citation type="submission" date="2020-10" db="UniProtKB">
        <authorList>
            <consortium name="WormBaseParasite"/>
        </authorList>
    </citation>
    <scope>IDENTIFICATION</scope>
</reference>
<dbReference type="WBParaSite" id="Pan_g6410.t1">
    <property type="protein sequence ID" value="Pan_g6410.t1"/>
    <property type="gene ID" value="Pan_g6410"/>
</dbReference>
<reference evidence="1" key="1">
    <citation type="journal article" date="2013" name="Genetics">
        <title>The draft genome and transcriptome of Panagrellus redivivus are shaped by the harsh demands of a free-living lifestyle.</title>
        <authorList>
            <person name="Srinivasan J."/>
            <person name="Dillman A.R."/>
            <person name="Macchietto M.G."/>
            <person name="Heikkinen L."/>
            <person name="Lakso M."/>
            <person name="Fracchia K.M."/>
            <person name="Antoshechkin I."/>
            <person name="Mortazavi A."/>
            <person name="Wong G."/>
            <person name="Sternberg P.W."/>
        </authorList>
    </citation>
    <scope>NUCLEOTIDE SEQUENCE [LARGE SCALE GENOMIC DNA]</scope>
    <source>
        <strain evidence="1">MT8872</strain>
    </source>
</reference>
<protein>
    <submittedName>
        <fullName evidence="2">Secreted protein</fullName>
    </submittedName>
</protein>
<name>A0A7E4W4Q1_PANRE</name>
<dbReference type="AlphaFoldDB" id="A0A7E4W4Q1"/>
<evidence type="ECO:0000313" key="1">
    <source>
        <dbReference type="Proteomes" id="UP000492821"/>
    </source>
</evidence>
<sequence>MHARVCVCAEVCCKWHTSPSVAAGSPAGLATRAVHLFASSSARALNQAFLYVMPSMPWPRTLISSSPAPQGMRATGDVNWQHGCCQWDWRSSPFVCRNGITLD</sequence>
<organism evidence="1 2">
    <name type="scientific">Panagrellus redivivus</name>
    <name type="common">Microworm</name>
    <dbReference type="NCBI Taxonomy" id="6233"/>
    <lineage>
        <taxon>Eukaryota</taxon>
        <taxon>Metazoa</taxon>
        <taxon>Ecdysozoa</taxon>
        <taxon>Nematoda</taxon>
        <taxon>Chromadorea</taxon>
        <taxon>Rhabditida</taxon>
        <taxon>Tylenchina</taxon>
        <taxon>Panagrolaimomorpha</taxon>
        <taxon>Panagrolaimoidea</taxon>
        <taxon>Panagrolaimidae</taxon>
        <taxon>Panagrellus</taxon>
    </lineage>
</organism>
<evidence type="ECO:0000313" key="2">
    <source>
        <dbReference type="WBParaSite" id="Pan_g6410.t1"/>
    </source>
</evidence>
<accession>A0A7E4W4Q1</accession>
<dbReference type="Proteomes" id="UP000492821">
    <property type="component" value="Unassembled WGS sequence"/>
</dbReference>
<keyword evidence="1" id="KW-1185">Reference proteome</keyword>